<dbReference type="Gene3D" id="3.30.1490.300">
    <property type="match status" value="1"/>
</dbReference>
<dbReference type="InterPro" id="IPR050696">
    <property type="entry name" value="FtsA/MreB"/>
</dbReference>
<protein>
    <recommendedName>
        <fullName evidence="2">SHS2 domain-containing protein</fullName>
    </recommendedName>
</protein>
<dbReference type="AlphaFoldDB" id="X1NAS3"/>
<comment type="caution">
    <text evidence="1">The sequence shown here is derived from an EMBL/GenBank/DDBJ whole genome shotgun (WGS) entry which is preliminary data.</text>
</comment>
<evidence type="ECO:0008006" key="2">
    <source>
        <dbReference type="Google" id="ProtNLM"/>
    </source>
</evidence>
<reference evidence="1" key="1">
    <citation type="journal article" date="2014" name="Front. Microbiol.">
        <title>High frequency of phylogenetically diverse reductive dehalogenase-homologous genes in deep subseafloor sedimentary metagenomes.</title>
        <authorList>
            <person name="Kawai M."/>
            <person name="Futagami T."/>
            <person name="Toyoda A."/>
            <person name="Takaki Y."/>
            <person name="Nishi S."/>
            <person name="Hori S."/>
            <person name="Arai W."/>
            <person name="Tsubouchi T."/>
            <person name="Morono Y."/>
            <person name="Uchiyama I."/>
            <person name="Ito T."/>
            <person name="Fujiyama A."/>
            <person name="Inagaki F."/>
            <person name="Takami H."/>
        </authorList>
    </citation>
    <scope>NUCLEOTIDE SEQUENCE</scope>
    <source>
        <strain evidence="1">Expedition CK06-06</strain>
    </source>
</reference>
<sequence>MAKEEIPDAVRYEARRHTPLPLSEVTLDWQVIEGRISEKEKTKLKILLVVVLNEVVNQYSQIAKLANLDLQSLEAEVFAFARSSVGAEKEVMALVDIGARSTTCSIIDKGVLKRSHSFDVCGNELTDLVSKSLRIDYSRAEVLKNKI</sequence>
<evidence type="ECO:0000313" key="1">
    <source>
        <dbReference type="EMBL" id="GAI27291.1"/>
    </source>
</evidence>
<dbReference type="SUPFAM" id="SSF53067">
    <property type="entry name" value="Actin-like ATPase domain"/>
    <property type="match status" value="1"/>
</dbReference>
<dbReference type="Pfam" id="PF11104">
    <property type="entry name" value="PilM_2"/>
    <property type="match status" value="1"/>
</dbReference>
<dbReference type="EMBL" id="BARV01016459">
    <property type="protein sequence ID" value="GAI27291.1"/>
    <property type="molecule type" value="Genomic_DNA"/>
</dbReference>
<proteinExistence type="predicted"/>
<dbReference type="InterPro" id="IPR043129">
    <property type="entry name" value="ATPase_NBD"/>
</dbReference>
<dbReference type="PANTHER" id="PTHR32432">
    <property type="entry name" value="CELL DIVISION PROTEIN FTSA-RELATED"/>
    <property type="match status" value="1"/>
</dbReference>
<organism evidence="1">
    <name type="scientific">marine sediment metagenome</name>
    <dbReference type="NCBI Taxonomy" id="412755"/>
    <lineage>
        <taxon>unclassified sequences</taxon>
        <taxon>metagenomes</taxon>
        <taxon>ecological metagenomes</taxon>
    </lineage>
</organism>
<dbReference type="InterPro" id="IPR005883">
    <property type="entry name" value="PilM"/>
</dbReference>
<dbReference type="Gene3D" id="3.30.420.40">
    <property type="match status" value="1"/>
</dbReference>
<dbReference type="PANTHER" id="PTHR32432:SF3">
    <property type="entry name" value="ETHANOLAMINE UTILIZATION PROTEIN EUTJ"/>
    <property type="match status" value="1"/>
</dbReference>
<name>X1NAS3_9ZZZZ</name>
<accession>X1NAS3</accession>
<gene>
    <name evidence="1" type="ORF">S06H3_28238</name>
</gene>